<dbReference type="AlphaFoldDB" id="A0A0H4WTW5"/>
<dbReference type="PATRIC" id="fig|1297742.4.peg.1678"/>
<protein>
    <submittedName>
        <fullName evidence="1">Uncharacterized protein</fullName>
    </submittedName>
</protein>
<name>A0A0H4WTW5_9BACT</name>
<organism evidence="1 2">
    <name type="scientific">Pseudomyxococcus hansupus</name>
    <dbReference type="NCBI Taxonomy" id="1297742"/>
    <lineage>
        <taxon>Bacteria</taxon>
        <taxon>Pseudomonadati</taxon>
        <taxon>Myxococcota</taxon>
        <taxon>Myxococcia</taxon>
        <taxon>Myxococcales</taxon>
        <taxon>Cystobacterineae</taxon>
        <taxon>Myxococcaceae</taxon>
        <taxon>Pseudomyxococcus</taxon>
    </lineage>
</organism>
<evidence type="ECO:0000313" key="1">
    <source>
        <dbReference type="EMBL" id="AKQ64745.1"/>
    </source>
</evidence>
<dbReference type="STRING" id="1297742.A176_001657"/>
<keyword evidence="2" id="KW-1185">Reference proteome</keyword>
<proteinExistence type="predicted"/>
<gene>
    <name evidence="1" type="ORF">A176_001657</name>
</gene>
<accession>A0A0H4WTW5</accession>
<dbReference type="Proteomes" id="UP000009026">
    <property type="component" value="Chromosome"/>
</dbReference>
<dbReference type="KEGG" id="mym:A176_001657"/>
<sequence>MAPPGGGKERDTAEVRCAVTAATLAPEDLTRLKAELIQVVREELTARGEARVVDDGARVPAPEPSAQSLVAQQESYQVIDAAARARRWTNEDRDALRRAFVEMAPNQRIEVMRRFSTSLNGKKIDLQTQGAPF</sequence>
<evidence type="ECO:0000313" key="2">
    <source>
        <dbReference type="Proteomes" id="UP000009026"/>
    </source>
</evidence>
<dbReference type="EMBL" id="CP012109">
    <property type="protein sequence ID" value="AKQ64745.1"/>
    <property type="molecule type" value="Genomic_DNA"/>
</dbReference>
<reference evidence="1 2" key="1">
    <citation type="journal article" date="2016" name="PLoS ONE">
        <title>Complete Genome Sequence and Comparative Genomics of a Novel Myxobacterium Myxococcus hansupus.</title>
        <authorList>
            <person name="Sharma G."/>
            <person name="Narwani T."/>
            <person name="Subramanian S."/>
        </authorList>
    </citation>
    <scope>NUCLEOTIDE SEQUENCE [LARGE SCALE GENOMIC DNA]</scope>
    <source>
        <strain evidence="2">mixupus</strain>
    </source>
</reference>